<proteinExistence type="predicted"/>
<gene>
    <name evidence="3" type="ORF">TDUB1175_LOCUS3407</name>
</gene>
<feature type="region of interest" description="Disordered" evidence="1">
    <location>
        <begin position="318"/>
        <end position="340"/>
    </location>
</feature>
<sequence length="404" mass="43623">MQSPRSLLSMSIVGGKPADYARDKLSLLSKRRLMACALVLSGVNAFSTVSSPICPRTVSTPKVPQRSRLVKERSVFSQGNARLSSTALSVWWFGGTPSGEPTSDSDESCELVAVRIERTSPNSRRIGGEITVDCPIDDVWAILTDYDNLSTHVPNLVESRRVDGYSSPLGSEQGDGSYTCRLFQKGSQKIVGFNFAASVTMDMVETTISGGRLMGEPVNGDELVPEERRIGFKCVESQFFTEFDGEWRVQQSIMPDPLTGLMSTTVSYVVDVRPKGPVPVAALEWRIREDVPTNLRAVKKAATAVGYDGVMKTRPGFKGSSISSADSNEIDTPAPKPSGVAMRSQMRKRGAAAVQSGRELVGQATNVVTAAAASAGAAQKQQVKLAPVRINWFEDETMAAYLND</sequence>
<evidence type="ECO:0000259" key="2">
    <source>
        <dbReference type="Pfam" id="PF03364"/>
    </source>
</evidence>
<evidence type="ECO:0000313" key="3">
    <source>
        <dbReference type="EMBL" id="CAD8297345.1"/>
    </source>
</evidence>
<feature type="domain" description="Coenzyme Q-binding protein COQ10 START" evidence="2">
    <location>
        <begin position="132"/>
        <end position="298"/>
    </location>
</feature>
<dbReference type="EMBL" id="HBED01006864">
    <property type="protein sequence ID" value="CAD8297345.1"/>
    <property type="molecule type" value="Transcribed_RNA"/>
</dbReference>
<dbReference type="PANTHER" id="PTHR34060:SF1">
    <property type="entry name" value="POLYKETIDE CYCLASE _ DEHYDRASE AND LIPID TRANSPORT PROTEIN"/>
    <property type="match status" value="1"/>
</dbReference>
<dbReference type="Gene3D" id="3.30.530.20">
    <property type="match status" value="1"/>
</dbReference>
<name>A0A7R9VJQ0_9STRA</name>
<dbReference type="AlphaFoldDB" id="A0A7R9VJQ0"/>
<dbReference type="Pfam" id="PF03364">
    <property type="entry name" value="Polyketide_cyc"/>
    <property type="match status" value="1"/>
</dbReference>
<evidence type="ECO:0000256" key="1">
    <source>
        <dbReference type="SAM" id="MobiDB-lite"/>
    </source>
</evidence>
<dbReference type="SUPFAM" id="SSF55961">
    <property type="entry name" value="Bet v1-like"/>
    <property type="match status" value="1"/>
</dbReference>
<dbReference type="PANTHER" id="PTHR34060">
    <property type="entry name" value="POLYKETIDE CYCLASE / DEHYDRASE AND LIPID TRANSPORT PROTEIN"/>
    <property type="match status" value="1"/>
</dbReference>
<dbReference type="InterPro" id="IPR023393">
    <property type="entry name" value="START-like_dom_sf"/>
</dbReference>
<protein>
    <recommendedName>
        <fullName evidence="2">Coenzyme Q-binding protein COQ10 START domain-containing protein</fullName>
    </recommendedName>
</protein>
<reference evidence="3" key="1">
    <citation type="submission" date="2021-01" db="EMBL/GenBank/DDBJ databases">
        <authorList>
            <person name="Corre E."/>
            <person name="Pelletier E."/>
            <person name="Niang G."/>
            <person name="Scheremetjew M."/>
            <person name="Finn R."/>
            <person name="Kale V."/>
            <person name="Holt S."/>
            <person name="Cochrane G."/>
            <person name="Meng A."/>
            <person name="Brown T."/>
            <person name="Cohen L."/>
        </authorList>
    </citation>
    <scope>NUCLEOTIDE SEQUENCE</scope>
    <source>
        <strain evidence="3">CCMP147</strain>
    </source>
</reference>
<organism evidence="3">
    <name type="scientific">Pseudictyota dubia</name>
    <dbReference type="NCBI Taxonomy" id="2749911"/>
    <lineage>
        <taxon>Eukaryota</taxon>
        <taxon>Sar</taxon>
        <taxon>Stramenopiles</taxon>
        <taxon>Ochrophyta</taxon>
        <taxon>Bacillariophyta</taxon>
        <taxon>Mediophyceae</taxon>
        <taxon>Biddulphiophycidae</taxon>
        <taxon>Eupodiscales</taxon>
        <taxon>Odontellaceae</taxon>
        <taxon>Pseudictyota</taxon>
    </lineage>
</organism>
<accession>A0A7R9VJQ0</accession>
<dbReference type="InterPro" id="IPR005031">
    <property type="entry name" value="COQ10_START"/>
</dbReference>